<evidence type="ECO:0000259" key="2">
    <source>
        <dbReference type="SMART" id="SM01006"/>
    </source>
</evidence>
<dbReference type="Proteomes" id="UP000198850">
    <property type="component" value="Unassembled WGS sequence"/>
</dbReference>
<protein>
    <submittedName>
        <fullName evidence="3">Acetyltransferase (GNAT) domain-containing protein</fullName>
    </submittedName>
</protein>
<dbReference type="OrthoDB" id="2989563at2"/>
<organism evidence="3 4">
    <name type="scientific">Pedobacter hartonius</name>
    <dbReference type="NCBI Taxonomy" id="425514"/>
    <lineage>
        <taxon>Bacteria</taxon>
        <taxon>Pseudomonadati</taxon>
        <taxon>Bacteroidota</taxon>
        <taxon>Sphingobacteriia</taxon>
        <taxon>Sphingobacteriales</taxon>
        <taxon>Sphingobacteriaceae</taxon>
        <taxon>Pedobacter</taxon>
    </lineage>
</organism>
<dbReference type="InterPro" id="IPR016181">
    <property type="entry name" value="Acyl_CoA_acyltransferase"/>
</dbReference>
<sequence length="480" mass="55390">MEQLIPNSNPTADGQVRIFSAAINQYCREFGNWTRYMGIPEYDPVLAEGLRQSGLDLHFKISFPASAAEVFIPLLYFSDTGNHVFQFPVLLYDQENDKITDIDVVKFLKMAILEAQGIYPEWQVPDLSACLLHAVETVRLKVIGQVAQDTARSAFISTFEVKPVDDQSPLRDLAMLRFQKQVNSVICNSPCRAGIDDLFAIVGILGRNRILEENAMLKCIYLELQSFAEQQQDENAGTLLDQRHIEIEGELFSGMGNYKRSIYNPLHKNFYSAGLLFPPAQEEVFYRYFDKEQTGISIRPFDIKRDLQMVHQWFHSEHAKTIWKMDWPLKELEHFYRALLAEGLSHSYIGEVNGEPTFNFEVYWATTDVLGDYYEVLPSDYGTHLFIAPTDKKKKFPSLITQSIVDWLFMQPEVGRLVGEGSVDSLAALMNKVHVGFRLQHIIEMPHKKAYLNFCLREWYWEKFPRNKNYSPKPSINEHT</sequence>
<dbReference type="SMART" id="SM01006">
    <property type="entry name" value="AlcB"/>
    <property type="match status" value="1"/>
</dbReference>
<dbReference type="GO" id="GO:0019290">
    <property type="term" value="P:siderophore biosynthetic process"/>
    <property type="evidence" value="ECO:0007669"/>
    <property type="project" value="InterPro"/>
</dbReference>
<comment type="pathway">
    <text evidence="1">Siderophore biosynthesis.</text>
</comment>
<dbReference type="EMBL" id="FNRA01000001">
    <property type="protein sequence ID" value="SEA00244.1"/>
    <property type="molecule type" value="Genomic_DNA"/>
</dbReference>
<proteinExistence type="predicted"/>
<dbReference type="GO" id="GO:0016410">
    <property type="term" value="F:N-acyltransferase activity"/>
    <property type="evidence" value="ECO:0007669"/>
    <property type="project" value="TreeGrafter"/>
</dbReference>
<dbReference type="RefSeq" id="WP_090555073.1">
    <property type="nucleotide sequence ID" value="NZ_FNRA01000001.1"/>
</dbReference>
<evidence type="ECO:0000256" key="1">
    <source>
        <dbReference type="ARBA" id="ARBA00004924"/>
    </source>
</evidence>
<dbReference type="PANTHER" id="PTHR31438:SF1">
    <property type="entry name" value="LYSINE N-ACYLTRANSFERASE C17G9.06C-RELATED"/>
    <property type="match status" value="1"/>
</dbReference>
<keyword evidence="4" id="KW-1185">Reference proteome</keyword>
<feature type="domain" description="Acyltransferase MbtK/IucB-like conserved" evidence="2">
    <location>
        <begin position="299"/>
        <end position="346"/>
    </location>
</feature>
<dbReference type="InterPro" id="IPR019432">
    <property type="entry name" value="Acyltransferase_MbtK/IucB-like"/>
</dbReference>
<dbReference type="STRING" id="425514.SAMN05443550_101658"/>
<keyword evidence="3" id="KW-0808">Transferase</keyword>
<accession>A0A1H3XNS4</accession>
<reference evidence="3 4" key="1">
    <citation type="submission" date="2016-10" db="EMBL/GenBank/DDBJ databases">
        <authorList>
            <person name="de Groot N.N."/>
        </authorList>
    </citation>
    <scope>NUCLEOTIDE SEQUENCE [LARGE SCALE GENOMIC DNA]</scope>
    <source>
        <strain evidence="3 4">DSM 19033</strain>
    </source>
</reference>
<evidence type="ECO:0000313" key="3">
    <source>
        <dbReference type="EMBL" id="SEA00244.1"/>
    </source>
</evidence>
<dbReference type="PANTHER" id="PTHR31438">
    <property type="entry name" value="LYSINE N-ACYLTRANSFERASE C17G9.06C-RELATED"/>
    <property type="match status" value="1"/>
</dbReference>
<name>A0A1H3XNS4_9SPHI</name>
<dbReference type="SUPFAM" id="SSF55729">
    <property type="entry name" value="Acyl-CoA N-acyltransferases (Nat)"/>
    <property type="match status" value="1"/>
</dbReference>
<dbReference type="Pfam" id="PF13523">
    <property type="entry name" value="Acetyltransf_8"/>
    <property type="match status" value="1"/>
</dbReference>
<dbReference type="Gene3D" id="3.40.630.30">
    <property type="match status" value="1"/>
</dbReference>
<evidence type="ECO:0000313" key="4">
    <source>
        <dbReference type="Proteomes" id="UP000198850"/>
    </source>
</evidence>
<gene>
    <name evidence="3" type="ORF">SAMN05443550_101658</name>
</gene>
<dbReference type="AlphaFoldDB" id="A0A1H3XNS4"/>